<name>A0AAE3E209_9FIRM</name>
<dbReference type="InterPro" id="IPR051453">
    <property type="entry name" value="MBL_Glyoxalase_II"/>
</dbReference>
<sequence>MRIETIMVGQMGTNCYLAWDEESKRGFLVDPGEQADKIIRVCSRYEIKPEAVLLTHGHFDHIMAAKKVKEYYQIPVYAGIHEEELLADAEKNLSAMWAEGFTMKADEFVVDNQKIEIAGMKITVIETPGHTLGGVCYYIEKEHVLFAGDTLFFESYGRTDFPGGSMFSLIRSLGKKLFVLPDETDVYPGHGQATSIGYEKTHNPAAGMR</sequence>
<keyword evidence="4" id="KW-0862">Zinc</keyword>
<dbReference type="CDD" id="cd06262">
    <property type="entry name" value="metallo-hydrolase-like_MBL-fold"/>
    <property type="match status" value="1"/>
</dbReference>
<comment type="caution">
    <text evidence="6">The sequence shown here is derived from an EMBL/GenBank/DDBJ whole genome shotgun (WGS) entry which is preliminary data.</text>
</comment>
<keyword evidence="7" id="KW-1185">Reference proteome</keyword>
<feature type="domain" description="Metallo-beta-lactamase" evidence="5">
    <location>
        <begin position="12"/>
        <end position="190"/>
    </location>
</feature>
<dbReference type="GO" id="GO:0016787">
    <property type="term" value="F:hydrolase activity"/>
    <property type="evidence" value="ECO:0007669"/>
    <property type="project" value="UniProtKB-KW"/>
</dbReference>
<dbReference type="InterPro" id="IPR001279">
    <property type="entry name" value="Metallo-B-lactamas"/>
</dbReference>
<dbReference type="Proteomes" id="UP001198200">
    <property type="component" value="Unassembled WGS sequence"/>
</dbReference>
<keyword evidence="3" id="KW-0378">Hydrolase</keyword>
<dbReference type="AlphaFoldDB" id="A0AAE3E209"/>
<dbReference type="SMART" id="SM00849">
    <property type="entry name" value="Lactamase_B"/>
    <property type="match status" value="1"/>
</dbReference>
<dbReference type="PANTHER" id="PTHR46233">
    <property type="entry name" value="HYDROXYACYLGLUTATHIONE HYDROLASE GLOC"/>
    <property type="match status" value="1"/>
</dbReference>
<dbReference type="EMBL" id="JAJEQN010000005">
    <property type="protein sequence ID" value="MCC2220604.1"/>
    <property type="molecule type" value="Genomic_DNA"/>
</dbReference>
<dbReference type="PANTHER" id="PTHR46233:SF3">
    <property type="entry name" value="HYDROXYACYLGLUTATHIONE HYDROLASE GLOC"/>
    <property type="match status" value="1"/>
</dbReference>
<dbReference type="SUPFAM" id="SSF56281">
    <property type="entry name" value="Metallo-hydrolase/oxidoreductase"/>
    <property type="match status" value="1"/>
</dbReference>
<reference evidence="6 7" key="1">
    <citation type="submission" date="2021-10" db="EMBL/GenBank/DDBJ databases">
        <title>Anaerobic single-cell dispensing facilitates the cultivation of human gut bacteria.</title>
        <authorList>
            <person name="Afrizal A."/>
        </authorList>
    </citation>
    <scope>NUCLEOTIDE SEQUENCE [LARGE SCALE GENOMIC DNA]</scope>
    <source>
        <strain evidence="6 7">CLA-AA-H224</strain>
    </source>
</reference>
<protein>
    <submittedName>
        <fullName evidence="6">MBL fold metallo-hydrolase</fullName>
    </submittedName>
</protein>
<gene>
    <name evidence="6" type="ORF">LKD48_02930</name>
</gene>
<evidence type="ECO:0000256" key="4">
    <source>
        <dbReference type="ARBA" id="ARBA00022833"/>
    </source>
</evidence>
<organism evidence="6 7">
    <name type="scientific">Anthropogastromicrobium aceti</name>
    <dbReference type="NCBI Taxonomy" id="2981768"/>
    <lineage>
        <taxon>Bacteria</taxon>
        <taxon>Bacillati</taxon>
        <taxon>Bacillota</taxon>
        <taxon>Clostridia</taxon>
        <taxon>Lachnospirales</taxon>
        <taxon>Lachnospiraceae</taxon>
        <taxon>Anthropogastromicrobium</taxon>
    </lineage>
</organism>
<evidence type="ECO:0000259" key="5">
    <source>
        <dbReference type="SMART" id="SM00849"/>
    </source>
</evidence>
<dbReference type="GO" id="GO:0046872">
    <property type="term" value="F:metal ion binding"/>
    <property type="evidence" value="ECO:0007669"/>
    <property type="project" value="UniProtKB-KW"/>
</dbReference>
<dbReference type="Pfam" id="PF00753">
    <property type="entry name" value="Lactamase_B"/>
    <property type="match status" value="1"/>
</dbReference>
<evidence type="ECO:0000256" key="2">
    <source>
        <dbReference type="ARBA" id="ARBA00022723"/>
    </source>
</evidence>
<accession>A0AAE3E209</accession>
<evidence type="ECO:0000313" key="6">
    <source>
        <dbReference type="EMBL" id="MCC2220604.1"/>
    </source>
</evidence>
<evidence type="ECO:0000313" key="7">
    <source>
        <dbReference type="Proteomes" id="UP001198200"/>
    </source>
</evidence>
<evidence type="ECO:0000256" key="3">
    <source>
        <dbReference type="ARBA" id="ARBA00022801"/>
    </source>
</evidence>
<dbReference type="InterPro" id="IPR036866">
    <property type="entry name" value="RibonucZ/Hydroxyglut_hydro"/>
</dbReference>
<proteinExistence type="predicted"/>
<keyword evidence="2" id="KW-0479">Metal-binding</keyword>
<comment type="cofactor">
    <cofactor evidence="1">
        <name>Zn(2+)</name>
        <dbReference type="ChEBI" id="CHEBI:29105"/>
    </cofactor>
</comment>
<evidence type="ECO:0000256" key="1">
    <source>
        <dbReference type="ARBA" id="ARBA00001947"/>
    </source>
</evidence>
<dbReference type="RefSeq" id="WP_308731140.1">
    <property type="nucleotide sequence ID" value="NZ_JAJEQN010000005.1"/>
</dbReference>
<dbReference type="Gene3D" id="3.60.15.10">
    <property type="entry name" value="Ribonuclease Z/Hydroxyacylglutathione hydrolase-like"/>
    <property type="match status" value="1"/>
</dbReference>